<keyword evidence="3 4" id="KW-0413">Isomerase</keyword>
<organism evidence="6 8">
    <name type="scientific">Budvicia aquatica</name>
    <dbReference type="NCBI Taxonomy" id="82979"/>
    <lineage>
        <taxon>Bacteria</taxon>
        <taxon>Pseudomonadati</taxon>
        <taxon>Pseudomonadota</taxon>
        <taxon>Gammaproteobacteria</taxon>
        <taxon>Enterobacterales</taxon>
        <taxon>Budviciaceae</taxon>
        <taxon>Budvicia</taxon>
    </lineage>
</organism>
<evidence type="ECO:0000256" key="5">
    <source>
        <dbReference type="PIRSR" id="PIRSR016020-1"/>
    </source>
</evidence>
<proteinExistence type="inferred from homology"/>
<reference evidence="6" key="2">
    <citation type="submission" date="2017-09" db="EMBL/GenBank/DDBJ databases">
        <title>FDA dAtabase for Regulatory Grade micrObial Sequences (FDA-ARGOS): Supporting development and validation of Infectious Disease Dx tests.</title>
        <authorList>
            <person name="Minogue T."/>
            <person name="Wolcott M."/>
            <person name="Wasieloski L."/>
            <person name="Aguilar W."/>
            <person name="Moore D."/>
            <person name="Tallon L.J."/>
            <person name="Sadzewicz L."/>
            <person name="Ott S."/>
            <person name="Zhao X."/>
            <person name="Nagaraj S."/>
            <person name="Vavikolanu K."/>
            <person name="Aluvathingal J."/>
            <person name="Nadendla S."/>
            <person name="Sichtig H."/>
        </authorList>
    </citation>
    <scope>NUCLEOTIDE SEQUENCE</scope>
    <source>
        <strain evidence="6">FDAARGOS_387</strain>
    </source>
</reference>
<gene>
    <name evidence="7" type="primary">yeaD</name>
    <name evidence="6" type="ORF">CRN84_19360</name>
    <name evidence="7" type="ORF">NCTC12282_05306</name>
</gene>
<dbReference type="PANTHER" id="PTHR11122:SF13">
    <property type="entry name" value="GLUCOSE-6-PHOSPHATE 1-EPIMERASE"/>
    <property type="match status" value="1"/>
</dbReference>
<comment type="similarity">
    <text evidence="2 4">Belongs to the glucose-6-phosphate 1-epimerase family.</text>
</comment>
<dbReference type="InterPro" id="IPR011013">
    <property type="entry name" value="Gal_mutarotase_sf_dom"/>
</dbReference>
<evidence type="ECO:0000313" key="6">
    <source>
        <dbReference type="EMBL" id="PHI31342.1"/>
    </source>
</evidence>
<dbReference type="PIRSF" id="PIRSF016020">
    <property type="entry name" value="PHexose_mutarotase"/>
    <property type="match status" value="1"/>
</dbReference>
<feature type="active site" evidence="5">
    <location>
        <position position="263"/>
    </location>
</feature>
<dbReference type="GO" id="GO:0005975">
    <property type="term" value="P:carbohydrate metabolic process"/>
    <property type="evidence" value="ECO:0007669"/>
    <property type="project" value="InterPro"/>
</dbReference>
<dbReference type="STRING" id="1111728.GCA_000427805_03829"/>
<dbReference type="GO" id="GO:0047938">
    <property type="term" value="F:glucose-6-phosphate 1-epimerase activity"/>
    <property type="evidence" value="ECO:0007669"/>
    <property type="project" value="UniProtKB-UniRule"/>
</dbReference>
<dbReference type="SUPFAM" id="SSF74650">
    <property type="entry name" value="Galactose mutarotase-like"/>
    <property type="match status" value="1"/>
</dbReference>
<evidence type="ECO:0000256" key="2">
    <source>
        <dbReference type="ARBA" id="ARBA00005866"/>
    </source>
</evidence>
<dbReference type="InterPro" id="IPR014718">
    <property type="entry name" value="GH-type_carb-bd"/>
</dbReference>
<dbReference type="AlphaFoldDB" id="A0A2C6DSN5"/>
<name>A0A2C6DSN5_9GAMM</name>
<evidence type="ECO:0000313" key="8">
    <source>
        <dbReference type="Proteomes" id="UP000224974"/>
    </source>
</evidence>
<evidence type="ECO:0000256" key="1">
    <source>
        <dbReference type="ARBA" id="ARBA00001096"/>
    </source>
</evidence>
<dbReference type="OrthoDB" id="9790727at2"/>
<feature type="active site" evidence="5">
    <location>
        <position position="161"/>
    </location>
</feature>
<dbReference type="InterPro" id="IPR025532">
    <property type="entry name" value="G6P_1-epimerase"/>
</dbReference>
<evidence type="ECO:0000313" key="9">
    <source>
        <dbReference type="Proteomes" id="UP000373449"/>
    </source>
</evidence>
<dbReference type="GO" id="GO:0030246">
    <property type="term" value="F:carbohydrate binding"/>
    <property type="evidence" value="ECO:0007669"/>
    <property type="project" value="UniProtKB-UniRule"/>
</dbReference>
<sequence length="293" mass="32601">MSDILFSLPVEQQITPCLTLCKKDELPVIVINHPKAKGAISLQGAHVLSWQPEGEKPVLWLSPESNFKQGVAIRGGIPICWPWFGKAGDPMHGFARNQLWQLIAHDENDECVWLTFSLEDNEQTRILWPHSFSLIARIKMGETCEIELESHGDYSFTSALHTYLNIGDIDQISVSGLGPNYLDKVVGGEHTTADKKLTFSGLIDRIYTQPESFSVIADPANQRSIEIHHKNASDAVAWNPGAEVAKGMADMPDDGYKTMVCVETAYVTNARTVTNDKPQFLSATIRCHKNEQK</sequence>
<dbReference type="Proteomes" id="UP000224974">
    <property type="component" value="Unassembled WGS sequence"/>
</dbReference>
<dbReference type="EC" id="5.1.3.15" evidence="4"/>
<dbReference type="InterPro" id="IPR008183">
    <property type="entry name" value="Aldose_1/G6P_1-epimerase"/>
</dbReference>
<dbReference type="EMBL" id="CAADJA010000002">
    <property type="protein sequence ID" value="VFS51657.1"/>
    <property type="molecule type" value="Genomic_DNA"/>
</dbReference>
<reference evidence="7 9" key="3">
    <citation type="submission" date="2019-03" db="EMBL/GenBank/DDBJ databases">
        <authorList>
            <consortium name="Pathogen Informatics"/>
        </authorList>
    </citation>
    <scope>NUCLEOTIDE SEQUENCE [LARGE SCALE GENOMIC DNA]</scope>
    <source>
        <strain evidence="7 9">NCTC12282</strain>
    </source>
</reference>
<dbReference type="Proteomes" id="UP000373449">
    <property type="component" value="Unassembled WGS sequence"/>
</dbReference>
<keyword evidence="8" id="KW-1185">Reference proteome</keyword>
<evidence type="ECO:0000313" key="7">
    <source>
        <dbReference type="EMBL" id="VFS51657.1"/>
    </source>
</evidence>
<protein>
    <recommendedName>
        <fullName evidence="4">Putative glucose-6-phosphate 1-epimerase</fullName>
        <ecNumber evidence="4">5.1.3.15</ecNumber>
    </recommendedName>
</protein>
<evidence type="ECO:0000256" key="4">
    <source>
        <dbReference type="PIRNR" id="PIRNR016020"/>
    </source>
</evidence>
<evidence type="ECO:0000256" key="3">
    <source>
        <dbReference type="ARBA" id="ARBA00023235"/>
    </source>
</evidence>
<comment type="catalytic activity">
    <reaction evidence="1">
        <text>alpha-D-glucose 6-phosphate = beta-D-glucose 6-phosphate</text>
        <dbReference type="Rhea" id="RHEA:16249"/>
        <dbReference type="ChEBI" id="CHEBI:58225"/>
        <dbReference type="ChEBI" id="CHEBI:58247"/>
        <dbReference type="EC" id="5.1.3.15"/>
    </reaction>
</comment>
<dbReference type="PANTHER" id="PTHR11122">
    <property type="entry name" value="APOSPORY-ASSOCIATED PROTEIN C-RELATED"/>
    <property type="match status" value="1"/>
</dbReference>
<dbReference type="EMBL" id="PDDX01000001">
    <property type="protein sequence ID" value="PHI31342.1"/>
    <property type="molecule type" value="Genomic_DNA"/>
</dbReference>
<dbReference type="CDD" id="cd09020">
    <property type="entry name" value="D-hex-6-P-epi_like"/>
    <property type="match status" value="1"/>
</dbReference>
<dbReference type="Gene3D" id="2.70.98.10">
    <property type="match status" value="1"/>
</dbReference>
<reference evidence="8" key="1">
    <citation type="submission" date="2017-09" db="EMBL/GenBank/DDBJ databases">
        <title>FDA dAtabase for Regulatory Grade micrObial Sequences (FDA-ARGOS): Supporting development and validation of Infectious Disease Dx tests.</title>
        <authorList>
            <person name="Minogue T."/>
            <person name="Wolcott M."/>
            <person name="Wasieloski L."/>
            <person name="Aguilar W."/>
            <person name="Moore D."/>
            <person name="Tallon L."/>
            <person name="Sadzewicz L."/>
            <person name="Ott S."/>
            <person name="Zhao X."/>
            <person name="Nagaraj S."/>
            <person name="Vavikolanu K."/>
            <person name="Aluvathingal J."/>
            <person name="Nadendla S."/>
            <person name="Sichtig H."/>
        </authorList>
    </citation>
    <scope>NUCLEOTIDE SEQUENCE [LARGE SCALE GENOMIC DNA]</scope>
    <source>
        <strain evidence="8">FDAARGOS_387</strain>
    </source>
</reference>
<dbReference type="RefSeq" id="WP_029093497.1">
    <property type="nucleotide sequence ID" value="NZ_BRLG01000009.1"/>
</dbReference>
<dbReference type="GO" id="GO:0005737">
    <property type="term" value="C:cytoplasm"/>
    <property type="evidence" value="ECO:0007669"/>
    <property type="project" value="TreeGrafter"/>
</dbReference>
<dbReference type="Pfam" id="PF01263">
    <property type="entry name" value="Aldose_epim"/>
    <property type="match status" value="1"/>
</dbReference>
<accession>A0A2C6DSN5</accession>